<protein>
    <submittedName>
        <fullName evidence="1">Uncharacterized protein</fullName>
    </submittedName>
</protein>
<reference evidence="1 2" key="1">
    <citation type="submission" date="2014-01" db="EMBL/GenBank/DDBJ databases">
        <authorList>
            <person name="Dobos K."/>
            <person name="Lenaerts A."/>
            <person name="Ordway D."/>
            <person name="DeGroote M.A."/>
            <person name="Parker T."/>
            <person name="Sizemore C."/>
            <person name="Tallon L.J."/>
            <person name="Sadzewicz L.K."/>
            <person name="Sengamalay N."/>
            <person name="Fraser C.M."/>
            <person name="Hine E."/>
            <person name="Shefchek K.A."/>
            <person name="Das S.P."/>
            <person name="Tettelin H."/>
        </authorList>
    </citation>
    <scope>NUCLEOTIDE SEQUENCE [LARGE SCALE GENOMIC DNA]</scope>
    <source>
        <strain evidence="1 2">Harvey</strain>
    </source>
</reference>
<gene>
    <name evidence="1" type="ORF">I551_1272</name>
</gene>
<accession>A0ABP3AMT0</accession>
<dbReference type="Proteomes" id="UP000020681">
    <property type="component" value="Unassembled WGS sequence"/>
</dbReference>
<proteinExistence type="predicted"/>
<dbReference type="EMBL" id="JAOL01000079">
    <property type="protein sequence ID" value="EUA92209.1"/>
    <property type="molecule type" value="Genomic_DNA"/>
</dbReference>
<comment type="caution">
    <text evidence="1">The sequence shown here is derived from an EMBL/GenBank/DDBJ whole genome shotgun (WGS) entry which is preliminary data.</text>
</comment>
<evidence type="ECO:0000313" key="1">
    <source>
        <dbReference type="EMBL" id="EUA92209.1"/>
    </source>
</evidence>
<organism evidence="1 2">
    <name type="scientific">Mycobacterium ulcerans str. Harvey</name>
    <dbReference type="NCBI Taxonomy" id="1299332"/>
    <lineage>
        <taxon>Bacteria</taxon>
        <taxon>Bacillati</taxon>
        <taxon>Actinomycetota</taxon>
        <taxon>Actinomycetes</taxon>
        <taxon>Mycobacteriales</taxon>
        <taxon>Mycobacteriaceae</taxon>
        <taxon>Mycobacterium</taxon>
        <taxon>Mycobacterium ulcerans group</taxon>
    </lineage>
</organism>
<name>A0ABP3AMT0_MYCUL</name>
<sequence>MRVATARPTAVAIRVSVSNGRCGPCCSVDPSGINIDGQVLGSWLDVEVPNSPSTGTRRW</sequence>
<keyword evidence="2" id="KW-1185">Reference proteome</keyword>
<evidence type="ECO:0000313" key="2">
    <source>
        <dbReference type="Proteomes" id="UP000020681"/>
    </source>
</evidence>